<dbReference type="RefSeq" id="XP_044557066.1">
    <property type="nucleotide sequence ID" value="XM_044713193.1"/>
</dbReference>
<dbReference type="AlphaFoldDB" id="A0A6A5BCE3"/>
<dbReference type="VEuPathDB" id="AmoebaDB:FDP41_009254"/>
<dbReference type="Proteomes" id="UP000444721">
    <property type="component" value="Unassembled WGS sequence"/>
</dbReference>
<accession>A0A6A5BCE3</accession>
<name>A0A6A5BCE3_NAEFO</name>
<evidence type="ECO:0000313" key="2">
    <source>
        <dbReference type="EMBL" id="KAF0972351.1"/>
    </source>
</evidence>
<dbReference type="Gene3D" id="1.20.1280.50">
    <property type="match status" value="1"/>
</dbReference>
<gene>
    <name evidence="2" type="ORF">FDP41_009254</name>
</gene>
<feature type="domain" description="F-box" evidence="1">
    <location>
        <begin position="14"/>
        <end position="52"/>
    </location>
</feature>
<dbReference type="VEuPathDB" id="AmoebaDB:NF0049010"/>
<protein>
    <recommendedName>
        <fullName evidence="1">F-box domain-containing protein</fullName>
    </recommendedName>
</protein>
<dbReference type="InterPro" id="IPR036047">
    <property type="entry name" value="F-box-like_dom_sf"/>
</dbReference>
<dbReference type="CDD" id="cd09917">
    <property type="entry name" value="F-box_SF"/>
    <property type="match status" value="1"/>
</dbReference>
<dbReference type="PROSITE" id="PS51450">
    <property type="entry name" value="LRR"/>
    <property type="match status" value="1"/>
</dbReference>
<comment type="caution">
    <text evidence="2">The sequence shown here is derived from an EMBL/GenBank/DDBJ whole genome shotgun (WGS) entry which is preliminary data.</text>
</comment>
<dbReference type="PROSITE" id="PS50181">
    <property type="entry name" value="FBOX"/>
    <property type="match status" value="1"/>
</dbReference>
<dbReference type="Pfam" id="PF00646">
    <property type="entry name" value="F-box"/>
    <property type="match status" value="1"/>
</dbReference>
<reference evidence="2 3" key="1">
    <citation type="journal article" date="2019" name="Sci. Rep.">
        <title>Nanopore sequencing improves the draft genome of the human pathogenic amoeba Naegleria fowleri.</title>
        <authorList>
            <person name="Liechti N."/>
            <person name="Schurch N."/>
            <person name="Bruggmann R."/>
            <person name="Wittwer M."/>
        </authorList>
    </citation>
    <scope>NUCLEOTIDE SEQUENCE [LARGE SCALE GENOMIC DNA]</scope>
    <source>
        <strain evidence="2 3">ATCC 30894</strain>
    </source>
</reference>
<dbReference type="InterPro" id="IPR032675">
    <property type="entry name" value="LRR_dom_sf"/>
</dbReference>
<dbReference type="InterPro" id="IPR001810">
    <property type="entry name" value="F-box_dom"/>
</dbReference>
<dbReference type="SUPFAM" id="SSF81383">
    <property type="entry name" value="F-box domain"/>
    <property type="match status" value="1"/>
</dbReference>
<keyword evidence="3" id="KW-1185">Reference proteome</keyword>
<dbReference type="GeneID" id="68116471"/>
<proteinExistence type="predicted"/>
<sequence length="180" mass="20657">MGQSVPSQEVSLPSLQLNHIPDDIIYHVLTFIPSHSIFINQIMRVSRQWKRVCFRLEISIDLHNRPANHQQFKSMIQCRYLNNLTELNLRNTQLHHFGLSILLNSNRVRNLKILDLSENTYLDHEGIELLCECPNIGNLNSLSLDSCFLGSNSLRLLSSSLILPNLTELNLSNNSIKSIR</sequence>
<dbReference type="VEuPathDB" id="AmoebaDB:NfTy_060980"/>
<dbReference type="InterPro" id="IPR001611">
    <property type="entry name" value="Leu-rich_rpt"/>
</dbReference>
<dbReference type="EMBL" id="VFQX01000068">
    <property type="protein sequence ID" value="KAF0972351.1"/>
    <property type="molecule type" value="Genomic_DNA"/>
</dbReference>
<evidence type="ECO:0000313" key="3">
    <source>
        <dbReference type="Proteomes" id="UP000444721"/>
    </source>
</evidence>
<dbReference type="SUPFAM" id="SSF52047">
    <property type="entry name" value="RNI-like"/>
    <property type="match status" value="1"/>
</dbReference>
<dbReference type="OrthoDB" id="10469817at2759"/>
<dbReference type="Gene3D" id="3.80.10.10">
    <property type="entry name" value="Ribonuclease Inhibitor"/>
    <property type="match status" value="1"/>
</dbReference>
<evidence type="ECO:0000259" key="1">
    <source>
        <dbReference type="PROSITE" id="PS50181"/>
    </source>
</evidence>
<organism evidence="2 3">
    <name type="scientific">Naegleria fowleri</name>
    <name type="common">Brain eating amoeba</name>
    <dbReference type="NCBI Taxonomy" id="5763"/>
    <lineage>
        <taxon>Eukaryota</taxon>
        <taxon>Discoba</taxon>
        <taxon>Heterolobosea</taxon>
        <taxon>Tetramitia</taxon>
        <taxon>Eutetramitia</taxon>
        <taxon>Vahlkampfiidae</taxon>
        <taxon>Naegleria</taxon>
    </lineage>
</organism>